<evidence type="ECO:0000256" key="2">
    <source>
        <dbReference type="ARBA" id="ARBA00010701"/>
    </source>
</evidence>
<accession>A0A210Q4H7</accession>
<dbReference type="InterPro" id="IPR000734">
    <property type="entry name" value="TAG_lipase"/>
</dbReference>
<dbReference type="SUPFAM" id="SSF53474">
    <property type="entry name" value="alpha/beta-Hydrolases"/>
    <property type="match status" value="1"/>
</dbReference>
<dbReference type="OrthoDB" id="199913at2759"/>
<comment type="subcellular location">
    <subcellularLocation>
        <location evidence="1">Secreted</location>
    </subcellularLocation>
</comment>
<dbReference type="GO" id="GO:0016042">
    <property type="term" value="P:lipid catabolic process"/>
    <property type="evidence" value="ECO:0007669"/>
    <property type="project" value="TreeGrafter"/>
</dbReference>
<dbReference type="STRING" id="6573.A0A210Q4H7"/>
<dbReference type="InterPro" id="IPR029058">
    <property type="entry name" value="AB_hydrolase_fold"/>
</dbReference>
<evidence type="ECO:0000313" key="8">
    <source>
        <dbReference type="Proteomes" id="UP000242188"/>
    </source>
</evidence>
<dbReference type="Gene3D" id="3.40.50.1820">
    <property type="entry name" value="alpha/beta hydrolase"/>
    <property type="match status" value="1"/>
</dbReference>
<dbReference type="PRINTS" id="PR00821">
    <property type="entry name" value="TAGLIPASE"/>
</dbReference>
<gene>
    <name evidence="7" type="ORF">KP79_PYT08350</name>
</gene>
<feature type="signal peptide" evidence="5">
    <location>
        <begin position="1"/>
        <end position="20"/>
    </location>
</feature>
<keyword evidence="8" id="KW-1185">Reference proteome</keyword>
<evidence type="ECO:0000256" key="1">
    <source>
        <dbReference type="ARBA" id="ARBA00004613"/>
    </source>
</evidence>
<evidence type="ECO:0000256" key="5">
    <source>
        <dbReference type="SAM" id="SignalP"/>
    </source>
</evidence>
<dbReference type="CDD" id="cd00707">
    <property type="entry name" value="Pancreat_lipase_like"/>
    <property type="match status" value="1"/>
</dbReference>
<feature type="domain" description="Lipase" evidence="6">
    <location>
        <begin position="34"/>
        <end position="360"/>
    </location>
</feature>
<evidence type="ECO:0000313" key="7">
    <source>
        <dbReference type="EMBL" id="OWF43644.1"/>
    </source>
</evidence>
<proteinExistence type="inferred from homology"/>
<evidence type="ECO:0000256" key="3">
    <source>
        <dbReference type="ARBA" id="ARBA00022525"/>
    </source>
</evidence>
<sequence>MSSILLVISLVILTATVTSGYLSGMWPWKTCKTACFLGFGCYSSEKPFDNTQGVLPLSPKKQGLQFFLYTRKNPVRARKLKWNQKRIQGKLNLQRDTIFIIHGWMDSARNPKIRRLRKTLLRFNNVNVIAVNWKRGAGHNLYYQSAANTRIIAAMISKFLLRLQYDLSYSMEKVHIIGHSLGAQMAGYIGTEVKGIGRISGIDPAGPSFEGYPEETVLDASDALFVDILHTDARDLFVLGHPGFGAKSRMGHADFYANGGHSQPGCPSTMNQQLGLIVTGSVDVFMNMGCSHIRAMNLYIESVNIRKCKYTSYNCTAGDGLDVAEGCNTCENGCALMGYHSNIGNPRGVFVFNTNEKAPFCIPETVKLPESIDNTILES</sequence>
<dbReference type="InterPro" id="IPR013818">
    <property type="entry name" value="Lipase"/>
</dbReference>
<protein>
    <submittedName>
        <fullName evidence="7">Inactive pancreatic lipase-related protein 1</fullName>
    </submittedName>
</protein>
<reference evidence="7 8" key="1">
    <citation type="journal article" date="2017" name="Nat. Ecol. Evol.">
        <title>Scallop genome provides insights into evolution of bilaterian karyotype and development.</title>
        <authorList>
            <person name="Wang S."/>
            <person name="Zhang J."/>
            <person name="Jiao W."/>
            <person name="Li J."/>
            <person name="Xun X."/>
            <person name="Sun Y."/>
            <person name="Guo X."/>
            <person name="Huan P."/>
            <person name="Dong B."/>
            <person name="Zhang L."/>
            <person name="Hu X."/>
            <person name="Sun X."/>
            <person name="Wang J."/>
            <person name="Zhao C."/>
            <person name="Wang Y."/>
            <person name="Wang D."/>
            <person name="Huang X."/>
            <person name="Wang R."/>
            <person name="Lv J."/>
            <person name="Li Y."/>
            <person name="Zhang Z."/>
            <person name="Liu B."/>
            <person name="Lu W."/>
            <person name="Hui Y."/>
            <person name="Liang J."/>
            <person name="Zhou Z."/>
            <person name="Hou R."/>
            <person name="Li X."/>
            <person name="Liu Y."/>
            <person name="Li H."/>
            <person name="Ning X."/>
            <person name="Lin Y."/>
            <person name="Zhao L."/>
            <person name="Xing Q."/>
            <person name="Dou J."/>
            <person name="Li Y."/>
            <person name="Mao J."/>
            <person name="Guo H."/>
            <person name="Dou H."/>
            <person name="Li T."/>
            <person name="Mu C."/>
            <person name="Jiang W."/>
            <person name="Fu Q."/>
            <person name="Fu X."/>
            <person name="Miao Y."/>
            <person name="Liu J."/>
            <person name="Yu Q."/>
            <person name="Li R."/>
            <person name="Liao H."/>
            <person name="Li X."/>
            <person name="Kong Y."/>
            <person name="Jiang Z."/>
            <person name="Chourrout D."/>
            <person name="Li R."/>
            <person name="Bao Z."/>
        </authorList>
    </citation>
    <scope>NUCLEOTIDE SEQUENCE [LARGE SCALE GENOMIC DNA]</scope>
    <source>
        <strain evidence="7 8">PY_sf001</strain>
    </source>
</reference>
<keyword evidence="5" id="KW-0732">Signal</keyword>
<dbReference type="PANTHER" id="PTHR11610">
    <property type="entry name" value="LIPASE"/>
    <property type="match status" value="1"/>
</dbReference>
<feature type="chain" id="PRO_5012916667" evidence="5">
    <location>
        <begin position="21"/>
        <end position="379"/>
    </location>
</feature>
<comment type="caution">
    <text evidence="7">The sequence shown here is derived from an EMBL/GenBank/DDBJ whole genome shotgun (WGS) entry which is preliminary data.</text>
</comment>
<evidence type="ECO:0000256" key="4">
    <source>
        <dbReference type="RuleBase" id="RU004262"/>
    </source>
</evidence>
<organism evidence="7 8">
    <name type="scientific">Mizuhopecten yessoensis</name>
    <name type="common">Japanese scallop</name>
    <name type="synonym">Patinopecten yessoensis</name>
    <dbReference type="NCBI Taxonomy" id="6573"/>
    <lineage>
        <taxon>Eukaryota</taxon>
        <taxon>Metazoa</taxon>
        <taxon>Spiralia</taxon>
        <taxon>Lophotrochozoa</taxon>
        <taxon>Mollusca</taxon>
        <taxon>Bivalvia</taxon>
        <taxon>Autobranchia</taxon>
        <taxon>Pteriomorphia</taxon>
        <taxon>Pectinida</taxon>
        <taxon>Pectinoidea</taxon>
        <taxon>Pectinidae</taxon>
        <taxon>Mizuhopecten</taxon>
    </lineage>
</organism>
<comment type="similarity">
    <text evidence="2 4">Belongs to the AB hydrolase superfamily. Lipase family.</text>
</comment>
<name>A0A210Q4H7_MIZYE</name>
<dbReference type="GO" id="GO:0005615">
    <property type="term" value="C:extracellular space"/>
    <property type="evidence" value="ECO:0007669"/>
    <property type="project" value="TreeGrafter"/>
</dbReference>
<dbReference type="EMBL" id="NEDP02005036">
    <property type="protein sequence ID" value="OWF43644.1"/>
    <property type="molecule type" value="Genomic_DNA"/>
</dbReference>
<keyword evidence="3" id="KW-0964">Secreted</keyword>
<dbReference type="GO" id="GO:0016298">
    <property type="term" value="F:lipase activity"/>
    <property type="evidence" value="ECO:0007669"/>
    <property type="project" value="InterPro"/>
</dbReference>
<dbReference type="Pfam" id="PF00151">
    <property type="entry name" value="Lipase"/>
    <property type="match status" value="1"/>
</dbReference>
<evidence type="ECO:0000259" key="6">
    <source>
        <dbReference type="Pfam" id="PF00151"/>
    </source>
</evidence>
<dbReference type="InterPro" id="IPR033906">
    <property type="entry name" value="Lipase_N"/>
</dbReference>
<dbReference type="Proteomes" id="UP000242188">
    <property type="component" value="Unassembled WGS sequence"/>
</dbReference>
<dbReference type="AlphaFoldDB" id="A0A210Q4H7"/>